<proteinExistence type="predicted"/>
<comment type="caution">
    <text evidence="1">The sequence shown here is derived from an EMBL/GenBank/DDBJ whole genome shotgun (WGS) entry which is preliminary data.</text>
</comment>
<dbReference type="Proteomes" id="UP000284883">
    <property type="component" value="Unassembled WGS sequence"/>
</dbReference>
<dbReference type="AlphaFoldDB" id="A0A413W5U4"/>
<evidence type="ECO:0008006" key="3">
    <source>
        <dbReference type="Google" id="ProtNLM"/>
    </source>
</evidence>
<sequence>MDLEKIATSAIVMEISKTNILSSFINDGDKEPCWDGNIYIHENAKHTKKNIKRIPTQVKGRATTAKSVKESIKYGVSYDDLNAYMMDGGTIFFVVYIDKEKGEVLQIYYTVLLPIKIKDIFKQKKKTYYVSLKKFPADNKKKIEVVYDAYANAQRQKSFAGTNSPTIEELSKKGVLEGISFHFVHTGEEVVPSMIPKIMEENSFTIYANVTGNPIGIPVEYCENISQVLTCQQFDRHVTVAGVKYYDKYQNIYSISTVKTVIGNCLTMTYPMIEETEKRKIPVTLEFSINGTLREQIKKIEFVIAIATKGGFEIGDIDIPVSLNREEFREKLNELTERVHWLKSIQDLLNRMHITRDLEINKCTEEDKKNLNLLMTALGEQKPIKDISQDLNILHTLKISNLSLGVIYIKHTDGKYYMYDYFNKHLEAYYKIEGREIRISQFSTMNVKDFTKYDNMYLPIILEDFKQIPISSDILNQANCLMLEMLKAYDQCKLKDLLYTAEQINEWLKQYPELIEQDICIINGCQITIRQGELNYADKAKLFAISEKSNNMNYRAGAFILLEYMDEAEKIFSSFNDTQMKEFSNYPIYNLYQRYKKKKG</sequence>
<name>A0A413W5U4_9FIRM</name>
<evidence type="ECO:0000313" key="2">
    <source>
        <dbReference type="Proteomes" id="UP000284883"/>
    </source>
</evidence>
<organism evidence="1 2">
    <name type="scientific">Dorea formicigenerans</name>
    <dbReference type="NCBI Taxonomy" id="39486"/>
    <lineage>
        <taxon>Bacteria</taxon>
        <taxon>Bacillati</taxon>
        <taxon>Bacillota</taxon>
        <taxon>Clostridia</taxon>
        <taxon>Lachnospirales</taxon>
        <taxon>Lachnospiraceae</taxon>
        <taxon>Dorea</taxon>
    </lineage>
</organism>
<evidence type="ECO:0000313" key="1">
    <source>
        <dbReference type="EMBL" id="RHB41332.1"/>
    </source>
</evidence>
<gene>
    <name evidence="1" type="ORF">DW885_03715</name>
</gene>
<accession>A0A413W5U4</accession>
<protein>
    <recommendedName>
        <fullName evidence="3">DUF4365 domain-containing protein</fullName>
    </recommendedName>
</protein>
<dbReference type="EMBL" id="QSGQ01000002">
    <property type="protein sequence ID" value="RHB41332.1"/>
    <property type="molecule type" value="Genomic_DNA"/>
</dbReference>
<dbReference type="RefSeq" id="WP_118000581.1">
    <property type="nucleotide sequence ID" value="NZ_QSGQ01000002.1"/>
</dbReference>
<reference evidence="1 2" key="1">
    <citation type="submission" date="2018-08" db="EMBL/GenBank/DDBJ databases">
        <title>A genome reference for cultivated species of the human gut microbiota.</title>
        <authorList>
            <person name="Zou Y."/>
            <person name="Xue W."/>
            <person name="Luo G."/>
        </authorList>
    </citation>
    <scope>NUCLEOTIDE SEQUENCE [LARGE SCALE GENOMIC DNA]</scope>
    <source>
        <strain evidence="1 2">AM40-15AC</strain>
    </source>
</reference>